<evidence type="ECO:0000256" key="4">
    <source>
        <dbReference type="PIRNR" id="PIRNR001365"/>
    </source>
</evidence>
<dbReference type="GO" id="GO:0044281">
    <property type="term" value="P:small molecule metabolic process"/>
    <property type="evidence" value="ECO:0007669"/>
    <property type="project" value="UniProtKB-ARBA"/>
</dbReference>
<feature type="binding site" evidence="6">
    <location>
        <position position="50"/>
    </location>
    <ligand>
        <name>pyruvate</name>
        <dbReference type="ChEBI" id="CHEBI:15361"/>
    </ligand>
</feature>
<dbReference type="PANTHER" id="PTHR12128:SF66">
    <property type="entry name" value="4-HYDROXY-2-OXOGLUTARATE ALDOLASE, MITOCHONDRIAL"/>
    <property type="match status" value="1"/>
</dbReference>
<dbReference type="PROSITE" id="PS00666">
    <property type="entry name" value="DHDPS_2"/>
    <property type="match status" value="1"/>
</dbReference>
<dbReference type="InterPro" id="IPR013785">
    <property type="entry name" value="Aldolase_TIM"/>
</dbReference>
<accession>A0A926DVW5</accession>
<comment type="similarity">
    <text evidence="1 4">Belongs to the DapA family.</text>
</comment>
<evidence type="ECO:0000256" key="5">
    <source>
        <dbReference type="PIRSR" id="PIRSR001365-1"/>
    </source>
</evidence>
<feature type="active site" description="Schiff-base intermediate with substrate" evidence="5">
    <location>
        <position position="166"/>
    </location>
</feature>
<keyword evidence="3" id="KW-0704">Schiff base</keyword>
<name>A0A926DVW5_9FIRM</name>
<proteinExistence type="inferred from homology"/>
<dbReference type="InterPro" id="IPR002220">
    <property type="entry name" value="DapA-like"/>
</dbReference>
<dbReference type="PANTHER" id="PTHR12128">
    <property type="entry name" value="DIHYDRODIPICOLINATE SYNTHASE"/>
    <property type="match status" value="1"/>
</dbReference>
<evidence type="ECO:0000256" key="6">
    <source>
        <dbReference type="PIRSR" id="PIRSR001365-2"/>
    </source>
</evidence>
<keyword evidence="8" id="KW-1185">Reference proteome</keyword>
<evidence type="ECO:0000313" key="8">
    <source>
        <dbReference type="Proteomes" id="UP000657006"/>
    </source>
</evidence>
<feature type="binding site" evidence="6">
    <location>
        <position position="211"/>
    </location>
    <ligand>
        <name>pyruvate</name>
        <dbReference type="ChEBI" id="CHEBI:15361"/>
    </ligand>
</feature>
<protein>
    <submittedName>
        <fullName evidence="7">Dihydrodipicolinate synthase family protein</fullName>
    </submittedName>
</protein>
<dbReference type="SMART" id="SM01130">
    <property type="entry name" value="DHDPS"/>
    <property type="match status" value="1"/>
</dbReference>
<dbReference type="PRINTS" id="PR00146">
    <property type="entry name" value="DHPICSNTHASE"/>
</dbReference>
<dbReference type="PIRSF" id="PIRSF001365">
    <property type="entry name" value="DHDPS"/>
    <property type="match status" value="1"/>
</dbReference>
<dbReference type="SUPFAM" id="SSF51569">
    <property type="entry name" value="Aldolase"/>
    <property type="match status" value="1"/>
</dbReference>
<evidence type="ECO:0000256" key="1">
    <source>
        <dbReference type="ARBA" id="ARBA00007592"/>
    </source>
</evidence>
<dbReference type="Gene3D" id="3.20.20.70">
    <property type="entry name" value="Aldolase class I"/>
    <property type="match status" value="1"/>
</dbReference>
<dbReference type="RefSeq" id="WP_177719803.1">
    <property type="nucleotide sequence ID" value="NZ_JACRSQ010000018.1"/>
</dbReference>
<comment type="caution">
    <text evidence="7">The sequence shown here is derived from an EMBL/GenBank/DDBJ whole genome shotgun (WGS) entry which is preliminary data.</text>
</comment>
<dbReference type="EMBL" id="JACRSQ010000018">
    <property type="protein sequence ID" value="MBC8544215.1"/>
    <property type="molecule type" value="Genomic_DNA"/>
</dbReference>
<organism evidence="7 8">
    <name type="scientific">Bianquea renquensis</name>
    <dbReference type="NCBI Taxonomy" id="2763661"/>
    <lineage>
        <taxon>Bacteria</taxon>
        <taxon>Bacillati</taxon>
        <taxon>Bacillota</taxon>
        <taxon>Clostridia</taxon>
        <taxon>Eubacteriales</taxon>
        <taxon>Bianqueaceae</taxon>
        <taxon>Bianquea</taxon>
    </lineage>
</organism>
<dbReference type="CDD" id="cd00408">
    <property type="entry name" value="DHDPS-like"/>
    <property type="match status" value="1"/>
</dbReference>
<evidence type="ECO:0000256" key="2">
    <source>
        <dbReference type="ARBA" id="ARBA00023239"/>
    </source>
</evidence>
<reference evidence="7" key="1">
    <citation type="submission" date="2020-08" db="EMBL/GenBank/DDBJ databases">
        <title>Genome public.</title>
        <authorList>
            <person name="Liu C."/>
            <person name="Sun Q."/>
        </authorList>
    </citation>
    <scope>NUCLEOTIDE SEQUENCE</scope>
    <source>
        <strain evidence="7">NSJ-32</strain>
    </source>
</reference>
<feature type="active site" description="Proton donor/acceptor" evidence="5">
    <location>
        <position position="139"/>
    </location>
</feature>
<dbReference type="GO" id="GO:0008840">
    <property type="term" value="F:4-hydroxy-tetrahydrodipicolinate synthase activity"/>
    <property type="evidence" value="ECO:0007669"/>
    <property type="project" value="TreeGrafter"/>
</dbReference>
<dbReference type="AlphaFoldDB" id="A0A926DVW5"/>
<dbReference type="Pfam" id="PF00701">
    <property type="entry name" value="DHDPS"/>
    <property type="match status" value="1"/>
</dbReference>
<sequence>MSHDFRPSGPYGVLLTPFLEKGRIDEEGLEKELDFMLASDIAGIFPCATTGEFISLSPEDNLWVMEKAAAMAKGRKRLVAGVCAASVPGVVRYAKRAYELGYDAIVLCPPYYITMPQSEILEFYLQVAKETAYIPMVLYHIPMFTSELSLDVFQRLLSVPSIVGLKDSGQNMKRIAHEVDICRRERPDFSILTGTDDMLVPSLVGGCVGSMTAFSAILPEANCLIYRLMAEGKVSQAMEVNQSYLKLLRLADSLTFPAGYKRIFAERGIPMGNQQVVSILGQDAYRDLEKEIRLELLKVLALTELKG</sequence>
<evidence type="ECO:0000256" key="3">
    <source>
        <dbReference type="ARBA" id="ARBA00023270"/>
    </source>
</evidence>
<gene>
    <name evidence="7" type="ORF">H8730_11770</name>
</gene>
<dbReference type="InterPro" id="IPR020625">
    <property type="entry name" value="Schiff_base-form_aldolases_AS"/>
</dbReference>
<dbReference type="Proteomes" id="UP000657006">
    <property type="component" value="Unassembled WGS sequence"/>
</dbReference>
<keyword evidence="2 4" id="KW-0456">Lyase</keyword>
<evidence type="ECO:0000313" key="7">
    <source>
        <dbReference type="EMBL" id="MBC8544215.1"/>
    </source>
</evidence>